<keyword evidence="4" id="KW-0010">Activator</keyword>
<evidence type="ECO:0000256" key="2">
    <source>
        <dbReference type="ARBA" id="ARBA00023015"/>
    </source>
</evidence>
<organism evidence="7 8">
    <name type="scientific">Retroperitoneal fibromatosis-associated herpesvirus</name>
    <dbReference type="NCBI Taxonomy" id="111469"/>
    <lineage>
        <taxon>Viruses</taxon>
        <taxon>Duplodnaviria</taxon>
        <taxon>Heunggongvirae</taxon>
        <taxon>Peploviricota</taxon>
        <taxon>Herviviricetes</taxon>
        <taxon>Herpesvirales</taxon>
        <taxon>Orthoherpesviridae</taxon>
        <taxon>Gammaherpesvirinae</taxon>
        <taxon>Rhadinovirus</taxon>
        <taxon>Rhadinovirus macacinegamma8</taxon>
        <taxon>Macacine gammaherpesvirus 8</taxon>
    </lineage>
</organism>
<evidence type="ECO:0000256" key="1">
    <source>
        <dbReference type="ARBA" id="ARBA00022518"/>
    </source>
</evidence>
<evidence type="ECO:0000256" key="5">
    <source>
        <dbReference type="ARBA" id="ARBA00023163"/>
    </source>
</evidence>
<dbReference type="Proteomes" id="UP000134372">
    <property type="component" value="Segment"/>
</dbReference>
<accession>U5NIX5</accession>
<evidence type="ECO:0000313" key="8">
    <source>
        <dbReference type="Proteomes" id="UP000134372"/>
    </source>
</evidence>
<feature type="compositionally biased region" description="Pro residues" evidence="6">
    <location>
        <begin position="604"/>
        <end position="614"/>
    </location>
</feature>
<evidence type="ECO:0000313" key="7">
    <source>
        <dbReference type="EMBL" id="AGY30731.1"/>
    </source>
</evidence>
<reference evidence="7 8" key="1">
    <citation type="journal article" date="2013" name="J. Virol.">
        <title>Next-Generation Sequence Analysis of the Genome of RFHVMn, the Macaque Homolog of Kaposi's Sarcoma (KS)-Associated Herpesvirus, from a KS-Like Tumor of a Pig-Tailed Macaque.</title>
        <authorList>
            <person name="Bruce A.G."/>
            <person name="Ryan J.T."/>
            <person name="Thomas M.J."/>
            <person name="Peng X."/>
            <person name="Grundhoff A."/>
            <person name="Tsai C.C."/>
            <person name="Rose T.M."/>
        </authorList>
    </citation>
    <scope>NUCLEOTIDE SEQUENCE [LARGE SCALE GENOMIC DNA]</scope>
    <source>
        <strain evidence="7">RFHVMnM78114</strain>
    </source>
</reference>
<dbReference type="GeneID" id="65099397"/>
<name>U5NIX5_9GAMA</name>
<evidence type="ECO:0000256" key="3">
    <source>
        <dbReference type="ARBA" id="ARBA00023125"/>
    </source>
</evidence>
<dbReference type="GO" id="GO:0003677">
    <property type="term" value="F:DNA binding"/>
    <property type="evidence" value="ECO:0007669"/>
    <property type="project" value="UniProtKB-KW"/>
</dbReference>
<keyword evidence="5" id="KW-0804">Transcription</keyword>
<feature type="compositionally biased region" description="Polar residues" evidence="6">
    <location>
        <begin position="626"/>
        <end position="637"/>
    </location>
</feature>
<dbReference type="InterPro" id="IPR004998">
    <property type="entry name" value="Herpes_TAF50"/>
</dbReference>
<evidence type="ECO:0000256" key="4">
    <source>
        <dbReference type="ARBA" id="ARBA00023159"/>
    </source>
</evidence>
<proteinExistence type="predicted"/>
<keyword evidence="2" id="KW-0805">Transcription regulation</keyword>
<feature type="region of interest" description="Disordered" evidence="6">
    <location>
        <begin position="602"/>
        <end position="652"/>
    </location>
</feature>
<feature type="region of interest" description="Disordered" evidence="6">
    <location>
        <begin position="329"/>
        <end position="350"/>
    </location>
</feature>
<feature type="compositionally biased region" description="Polar residues" evidence="6">
    <location>
        <begin position="539"/>
        <end position="552"/>
    </location>
</feature>
<protein>
    <submittedName>
        <fullName evidence="7">ORF50</fullName>
    </submittedName>
</protein>
<dbReference type="GO" id="GO:0006355">
    <property type="term" value="P:regulation of DNA-templated transcription"/>
    <property type="evidence" value="ECO:0007669"/>
    <property type="project" value="InterPro"/>
</dbReference>
<feature type="compositionally biased region" description="Basic residues" evidence="6">
    <location>
        <begin position="507"/>
        <end position="522"/>
    </location>
</feature>
<dbReference type="RefSeq" id="YP_010084411.1">
    <property type="nucleotide sequence ID" value="NC_055135.1"/>
</dbReference>
<feature type="region of interest" description="Disordered" evidence="6">
    <location>
        <begin position="475"/>
        <end position="561"/>
    </location>
</feature>
<dbReference type="Pfam" id="PF03326">
    <property type="entry name" value="Herpes_TAF50"/>
    <property type="match status" value="1"/>
</dbReference>
<keyword evidence="3" id="KW-0238">DNA-binding</keyword>
<sequence>MEAEDKGKRLRRSCVESFVGLSAELKAQLYKCVLLISEAYTKIYDPCDVNRVVHDACVRIMQECAQLGPLSGALIDINLFNLFCFFRSTRMRTKCAATFNVPCAEAAQGIIRILTERLLFCMEKTFIAAACSGVSLPPSLCMILYEIYAEMKNKCIGAWRRLACNRKPIMQSADSLLKLYQSHDGAGLISDQMKALFLLVFQPVYLPRIMTPLEIIAKGQAAPENFYSITGSAEKRRPMTTGRVSTLGFPGSNIIPESLILPIMEPGLLPSTMVDLSDVLARPGPILNAPPLSQFVISRPHPSLPHSISVVPFNPSGTDATLLSTWQAASQTTGESPMELNTGGQPTQPASTALRASESSVGATVVVPDVVHGGPVNDADAVAGSNILPPAAVAACFVPAPAMGTSGTPLPLFASGRNSDPNTVTVAQRFQPTPCLTLLQVTCATPTGPMPDTKVRAPVAQVPTVVPLTAEPFLRSIGTSEDTGGRVSNGGQASDEEVRINDAQLTPKRKQKIRERVSKRSRAAPVQATSPGRLDAEVPTTSAAGYTATTPSGEDASPPDVSEQTLFNLLDATGEETWDAGSPSLPADDELLSTILQGLYQLDEPPPVRSPTPEPCASRGSDGTGAPSSERLTTLQPVSAEPPPGGDQDNSALAQLLQWRNYFLD</sequence>
<keyword evidence="1" id="KW-0244">Early protein</keyword>
<dbReference type="EMBL" id="KF703446">
    <property type="protein sequence ID" value="AGY30731.1"/>
    <property type="molecule type" value="Genomic_DNA"/>
</dbReference>
<keyword evidence="8" id="KW-1185">Reference proteome</keyword>
<dbReference type="KEGG" id="vg:65099397"/>
<evidence type="ECO:0000256" key="6">
    <source>
        <dbReference type="SAM" id="MobiDB-lite"/>
    </source>
</evidence>